<evidence type="ECO:0000259" key="1">
    <source>
        <dbReference type="Pfam" id="PF01048"/>
    </source>
</evidence>
<dbReference type="GO" id="GO:0009116">
    <property type="term" value="P:nucleoside metabolic process"/>
    <property type="evidence" value="ECO:0007669"/>
    <property type="project" value="InterPro"/>
</dbReference>
<dbReference type="EMBL" id="JAJTJA010000003">
    <property type="protein sequence ID" value="KAH8702013.1"/>
    <property type="molecule type" value="Genomic_DNA"/>
</dbReference>
<name>A0AAD4KVJ2_9EURO</name>
<dbReference type="RefSeq" id="XP_046075389.1">
    <property type="nucleotide sequence ID" value="XM_046210094.1"/>
</dbReference>
<dbReference type="Gene3D" id="3.40.50.1580">
    <property type="entry name" value="Nucleoside phosphorylase domain"/>
    <property type="match status" value="1"/>
</dbReference>
<keyword evidence="3" id="KW-1185">Reference proteome</keyword>
<dbReference type="GO" id="GO:0003824">
    <property type="term" value="F:catalytic activity"/>
    <property type="evidence" value="ECO:0007669"/>
    <property type="project" value="InterPro"/>
</dbReference>
<dbReference type="InterPro" id="IPR000845">
    <property type="entry name" value="Nucleoside_phosphorylase_d"/>
</dbReference>
<sequence>MAAAKAILDEIHNPLPRVLSDYNAYTLGRLCGHNVAMTCLPSGVYGTVSAATVLVQMLSTFQKLQFGLMVGIGGGVPTASNADIRLGDVVVSKPTTTIGGVIQYDFGKTTPNGSFEYVGSLNKPPPVLLSAISQLQSAYMAGEQQIQHIIHEALAKNEFMKRKFSRPCEDRLFHAAYNHQNIPTRNAYDDIDECSACDLHQIVTRPLRPTDEPYIHYGLIASGNNVMKDALTRDQIAQPLGVLCFEMEAAGLMDQLPCLVIRGICDYCDSHKPKKWQGYASLTAAAYTKELLKFV</sequence>
<reference evidence="2" key="1">
    <citation type="submission" date="2021-12" db="EMBL/GenBank/DDBJ databases">
        <title>Convergent genome expansion in fungi linked to evolution of root-endophyte symbiosis.</title>
        <authorList>
            <consortium name="DOE Joint Genome Institute"/>
            <person name="Ke Y.-H."/>
            <person name="Bonito G."/>
            <person name="Liao H.-L."/>
            <person name="Looney B."/>
            <person name="Rojas-Flechas A."/>
            <person name="Nash J."/>
            <person name="Hameed K."/>
            <person name="Schadt C."/>
            <person name="Martin F."/>
            <person name="Crous P.W."/>
            <person name="Miettinen O."/>
            <person name="Magnuson J.K."/>
            <person name="Labbe J."/>
            <person name="Jacobson D."/>
            <person name="Doktycz M.J."/>
            <person name="Veneault-Fourrey C."/>
            <person name="Kuo A."/>
            <person name="Mondo S."/>
            <person name="Calhoun S."/>
            <person name="Riley R."/>
            <person name="Ohm R."/>
            <person name="LaButti K."/>
            <person name="Andreopoulos B."/>
            <person name="Pangilinan J."/>
            <person name="Nolan M."/>
            <person name="Tritt A."/>
            <person name="Clum A."/>
            <person name="Lipzen A."/>
            <person name="Daum C."/>
            <person name="Barry K."/>
            <person name="Grigoriev I.V."/>
            <person name="Vilgalys R."/>
        </authorList>
    </citation>
    <scope>NUCLEOTIDE SEQUENCE</scope>
    <source>
        <strain evidence="2">PMI_201</strain>
    </source>
</reference>
<dbReference type="GeneID" id="70240381"/>
<proteinExistence type="predicted"/>
<dbReference type="Pfam" id="PF01048">
    <property type="entry name" value="PNP_UDP_1"/>
    <property type="match status" value="1"/>
</dbReference>
<dbReference type="InterPro" id="IPR035994">
    <property type="entry name" value="Nucleoside_phosphorylase_sf"/>
</dbReference>
<comment type="caution">
    <text evidence="2">The sequence shown here is derived from an EMBL/GenBank/DDBJ whole genome shotgun (WGS) entry which is preliminary data.</text>
</comment>
<feature type="domain" description="Nucleoside phosphorylase" evidence="1">
    <location>
        <begin position="25"/>
        <end position="276"/>
    </location>
</feature>
<dbReference type="SUPFAM" id="SSF53167">
    <property type="entry name" value="Purine and uridine phosphorylases"/>
    <property type="match status" value="1"/>
</dbReference>
<dbReference type="Proteomes" id="UP001201262">
    <property type="component" value="Unassembled WGS sequence"/>
</dbReference>
<protein>
    <submittedName>
        <fullName evidence="2">Nucleoside phosphorylase domain-containing protein</fullName>
    </submittedName>
</protein>
<gene>
    <name evidence="2" type="ORF">BGW36DRAFT_263390</name>
</gene>
<dbReference type="PANTHER" id="PTHR46082">
    <property type="entry name" value="ATP/GTP-BINDING PROTEIN-RELATED"/>
    <property type="match status" value="1"/>
</dbReference>
<evidence type="ECO:0000313" key="3">
    <source>
        <dbReference type="Proteomes" id="UP001201262"/>
    </source>
</evidence>
<accession>A0AAD4KVJ2</accession>
<dbReference type="PANTHER" id="PTHR46082:SF11">
    <property type="entry name" value="AAA+ ATPASE DOMAIN-CONTAINING PROTEIN-RELATED"/>
    <property type="match status" value="1"/>
</dbReference>
<dbReference type="InterPro" id="IPR053137">
    <property type="entry name" value="NLR-like"/>
</dbReference>
<feature type="non-terminal residue" evidence="2">
    <location>
        <position position="295"/>
    </location>
</feature>
<organism evidence="2 3">
    <name type="scientific">Talaromyces proteolyticus</name>
    <dbReference type="NCBI Taxonomy" id="1131652"/>
    <lineage>
        <taxon>Eukaryota</taxon>
        <taxon>Fungi</taxon>
        <taxon>Dikarya</taxon>
        <taxon>Ascomycota</taxon>
        <taxon>Pezizomycotina</taxon>
        <taxon>Eurotiomycetes</taxon>
        <taxon>Eurotiomycetidae</taxon>
        <taxon>Eurotiales</taxon>
        <taxon>Trichocomaceae</taxon>
        <taxon>Talaromyces</taxon>
        <taxon>Talaromyces sect. Bacilispori</taxon>
    </lineage>
</organism>
<evidence type="ECO:0000313" key="2">
    <source>
        <dbReference type="EMBL" id="KAH8702013.1"/>
    </source>
</evidence>
<dbReference type="AlphaFoldDB" id="A0AAD4KVJ2"/>